<dbReference type="EMBL" id="KZ668595">
    <property type="protein sequence ID" value="PPR87399.1"/>
    <property type="molecule type" value="Genomic_DNA"/>
</dbReference>
<protein>
    <submittedName>
        <fullName evidence="1">Uncharacterized protein</fullName>
    </submittedName>
</protein>
<evidence type="ECO:0000313" key="2">
    <source>
        <dbReference type="Proteomes" id="UP000239757"/>
    </source>
</evidence>
<accession>A0A2P5W8I2</accession>
<dbReference type="OrthoDB" id="10056939at2759"/>
<proteinExistence type="predicted"/>
<evidence type="ECO:0000313" key="1">
    <source>
        <dbReference type="EMBL" id="PPR87399.1"/>
    </source>
</evidence>
<dbReference type="AlphaFoldDB" id="A0A2P5W8I2"/>
<reference evidence="1 2" key="1">
    <citation type="submission" date="2015-01" db="EMBL/GenBank/DDBJ databases">
        <title>Genome of allotetraploid Gossypium barbadense reveals genomic plasticity and fiber elongation in cotton evolution.</title>
        <authorList>
            <person name="Chen X."/>
            <person name="Liu X."/>
            <person name="Zhao B."/>
            <person name="Zheng H."/>
            <person name="Hu Y."/>
            <person name="Lu G."/>
            <person name="Yang C."/>
            <person name="Chen J."/>
            <person name="Shan C."/>
            <person name="Zhang L."/>
            <person name="Zhou Y."/>
            <person name="Wang L."/>
            <person name="Guo W."/>
            <person name="Bai Y."/>
            <person name="Ruan J."/>
            <person name="Shangguan X."/>
            <person name="Mao Y."/>
            <person name="Jiang J."/>
            <person name="Zhu Y."/>
            <person name="Lei J."/>
            <person name="Kang H."/>
            <person name="Chen S."/>
            <person name="He X."/>
            <person name="Wang R."/>
            <person name="Wang Y."/>
            <person name="Chen J."/>
            <person name="Wang L."/>
            <person name="Yu S."/>
            <person name="Wang B."/>
            <person name="Wei J."/>
            <person name="Song S."/>
            <person name="Lu X."/>
            <person name="Gao Z."/>
            <person name="Gu W."/>
            <person name="Deng X."/>
            <person name="Ma D."/>
            <person name="Wang S."/>
            <person name="Liang W."/>
            <person name="Fang L."/>
            <person name="Cai C."/>
            <person name="Zhu X."/>
            <person name="Zhou B."/>
            <person name="Zhang Y."/>
            <person name="Chen Z."/>
            <person name="Xu S."/>
            <person name="Zhu R."/>
            <person name="Wang S."/>
            <person name="Zhang T."/>
            <person name="Zhao G."/>
        </authorList>
    </citation>
    <scope>NUCLEOTIDE SEQUENCE [LARGE SCALE GENOMIC DNA]</scope>
    <source>
        <strain evidence="2">cv. Xinhai21</strain>
        <tissue evidence="1">Leaf</tissue>
    </source>
</reference>
<sequence>MYQNIANPYPNTVIPSNQHGHGTLMTGDTMYDLTELNGFAVGNQVSLALGLRNHENKVFTMSGSTNHKVDSSVGSEMVDFRFVEPGNQQDRFGNSHILHDFVV</sequence>
<name>A0A2P5W8I2_GOSBA</name>
<dbReference type="Proteomes" id="UP000239757">
    <property type="component" value="Unassembled WGS sequence"/>
</dbReference>
<organism evidence="1 2">
    <name type="scientific">Gossypium barbadense</name>
    <name type="common">Sea Island cotton</name>
    <name type="synonym">Hibiscus barbadensis</name>
    <dbReference type="NCBI Taxonomy" id="3634"/>
    <lineage>
        <taxon>Eukaryota</taxon>
        <taxon>Viridiplantae</taxon>
        <taxon>Streptophyta</taxon>
        <taxon>Embryophyta</taxon>
        <taxon>Tracheophyta</taxon>
        <taxon>Spermatophyta</taxon>
        <taxon>Magnoliopsida</taxon>
        <taxon>eudicotyledons</taxon>
        <taxon>Gunneridae</taxon>
        <taxon>Pentapetalae</taxon>
        <taxon>rosids</taxon>
        <taxon>malvids</taxon>
        <taxon>Malvales</taxon>
        <taxon>Malvaceae</taxon>
        <taxon>Malvoideae</taxon>
        <taxon>Gossypium</taxon>
    </lineage>
</organism>
<gene>
    <name evidence="1" type="ORF">GOBAR_AA33284</name>
</gene>